<keyword evidence="3" id="KW-1185">Reference proteome</keyword>
<dbReference type="AlphaFoldDB" id="A0A841ILU6"/>
<name>A0A841ILU6_9ACTN</name>
<dbReference type="RefSeq" id="WP_184288053.1">
    <property type="nucleotide sequence ID" value="NZ_JACHJO010000003.1"/>
</dbReference>
<evidence type="ECO:0000313" key="2">
    <source>
        <dbReference type="EMBL" id="MBB6118994.1"/>
    </source>
</evidence>
<dbReference type="InterPro" id="IPR011009">
    <property type="entry name" value="Kinase-like_dom_sf"/>
</dbReference>
<gene>
    <name evidence="2" type="ORF">FHS13_000929</name>
</gene>
<organism evidence="2 3">
    <name type="scientific">Nocardiopsis algeriensis</name>
    <dbReference type="NCBI Taxonomy" id="1478215"/>
    <lineage>
        <taxon>Bacteria</taxon>
        <taxon>Bacillati</taxon>
        <taxon>Actinomycetota</taxon>
        <taxon>Actinomycetes</taxon>
        <taxon>Streptosporangiales</taxon>
        <taxon>Nocardiopsidaceae</taxon>
        <taxon>Nocardiopsis</taxon>
    </lineage>
</organism>
<evidence type="ECO:0000259" key="1">
    <source>
        <dbReference type="Pfam" id="PF01636"/>
    </source>
</evidence>
<reference evidence="2 3" key="1">
    <citation type="submission" date="2020-08" db="EMBL/GenBank/DDBJ databases">
        <title>Genomic Encyclopedia of Type Strains, Phase III (KMG-III): the genomes of soil and plant-associated and newly described type strains.</title>
        <authorList>
            <person name="Whitman W."/>
        </authorList>
    </citation>
    <scope>NUCLEOTIDE SEQUENCE [LARGE SCALE GENOMIC DNA]</scope>
    <source>
        <strain evidence="2 3">CECT 8712</strain>
    </source>
</reference>
<protein>
    <recommendedName>
        <fullName evidence="1">Aminoglycoside phosphotransferase domain-containing protein</fullName>
    </recommendedName>
</protein>
<feature type="domain" description="Aminoglycoside phosphotransferase" evidence="1">
    <location>
        <begin position="49"/>
        <end position="255"/>
    </location>
</feature>
<accession>A0A841ILU6</accession>
<dbReference type="Pfam" id="PF01636">
    <property type="entry name" value="APH"/>
    <property type="match status" value="1"/>
</dbReference>
<evidence type="ECO:0000313" key="3">
    <source>
        <dbReference type="Proteomes" id="UP000536604"/>
    </source>
</evidence>
<dbReference type="InterPro" id="IPR002575">
    <property type="entry name" value="Aminoglycoside_PTrfase"/>
</dbReference>
<dbReference type="SUPFAM" id="SSF56112">
    <property type="entry name" value="Protein kinase-like (PK-like)"/>
    <property type="match status" value="1"/>
</dbReference>
<proteinExistence type="predicted"/>
<comment type="caution">
    <text evidence="2">The sequence shown here is derived from an EMBL/GenBank/DDBJ whole genome shotgun (WGS) entry which is preliminary data.</text>
</comment>
<dbReference type="EMBL" id="JACHJO010000003">
    <property type="protein sequence ID" value="MBB6118994.1"/>
    <property type="molecule type" value="Genomic_DNA"/>
</dbReference>
<sequence>MSTTPTPSAGPRFALTRDRVHEVLAALCEEAGIGSRAADDAELIKFTNNAVYRLPGVGLVVRIAGSATVAERVPVVIEAARWLARHDAPAVRLVEEIPQPVRAAGATATFWHLVPSTGPEPTGGDLGRILQYIHALPAPGFTLPSWEPFDRIRSRIADAEGLNEADRVFLTERTDHLQLQVQDLEFELPAGVLHGDPFMGNLIPGPQGPVICDFDSLSHGPREWDLTPAAVGKVRMDYPVDHHTPLAAEYGFDVLTWAGFPVLRQLRELRLVTSVLPVLNTNPDLRAQWQHRMDTLRQGDTSTRWSTYR</sequence>
<dbReference type="Proteomes" id="UP000536604">
    <property type="component" value="Unassembled WGS sequence"/>
</dbReference>